<keyword evidence="3" id="KW-0203">Cytokinin biosynthesis</keyword>
<dbReference type="EC" id="3.2.2.n1" evidence="3"/>
<dbReference type="InterPro" id="IPR005269">
    <property type="entry name" value="LOG"/>
</dbReference>
<dbReference type="EMBL" id="BANI01000035">
    <property type="protein sequence ID" value="GAN95741.1"/>
    <property type="molecule type" value="Genomic_DNA"/>
</dbReference>
<dbReference type="GO" id="GO:0008714">
    <property type="term" value="F:AMP nucleosidase activity"/>
    <property type="evidence" value="ECO:0007669"/>
    <property type="project" value="UniProtKB-EC"/>
</dbReference>
<dbReference type="AlphaFoldDB" id="A0A0D6PZ17"/>
<reference evidence="4 5" key="1">
    <citation type="submission" date="2012-11" db="EMBL/GenBank/DDBJ databases">
        <title>Whole genome sequence of Gluconacetobacter europaeus NBRC3261.</title>
        <authorList>
            <person name="Azuma Y."/>
            <person name="Higashiura N."/>
            <person name="Hirakawa H."/>
            <person name="Matsushita K."/>
        </authorList>
    </citation>
    <scope>NUCLEOTIDE SEQUENCE [LARGE SCALE GENOMIC DNA]</scope>
    <source>
        <strain evidence="4 5">NBRC 3261</strain>
    </source>
</reference>
<evidence type="ECO:0000256" key="2">
    <source>
        <dbReference type="ARBA" id="ARBA00006763"/>
    </source>
</evidence>
<comment type="similarity">
    <text evidence="2 3">Belongs to the LOG family.</text>
</comment>
<dbReference type="NCBIfam" id="TIGR00730">
    <property type="entry name" value="Rossman fold protein, TIGR00730 family"/>
    <property type="match status" value="1"/>
</dbReference>
<dbReference type="Proteomes" id="UP000032675">
    <property type="component" value="Unassembled WGS sequence"/>
</dbReference>
<evidence type="ECO:0000313" key="5">
    <source>
        <dbReference type="Proteomes" id="UP000032675"/>
    </source>
</evidence>
<dbReference type="GO" id="GO:0009691">
    <property type="term" value="P:cytokinin biosynthetic process"/>
    <property type="evidence" value="ECO:0007669"/>
    <property type="project" value="UniProtKB-UniRule"/>
</dbReference>
<comment type="caution">
    <text evidence="4">The sequence shown here is derived from an EMBL/GenBank/DDBJ whole genome shotgun (WGS) entry which is preliminary data.</text>
</comment>
<evidence type="ECO:0000256" key="1">
    <source>
        <dbReference type="ARBA" id="ARBA00000274"/>
    </source>
</evidence>
<keyword evidence="3" id="KW-0378">Hydrolase</keyword>
<dbReference type="PANTHER" id="PTHR31223:SF70">
    <property type="entry name" value="LOG FAMILY PROTEIN YJL055W"/>
    <property type="match status" value="1"/>
</dbReference>
<organism evidence="4 5">
    <name type="scientific">Komagataeibacter europaeus NBRC 3261</name>
    <dbReference type="NCBI Taxonomy" id="1234669"/>
    <lineage>
        <taxon>Bacteria</taxon>
        <taxon>Pseudomonadati</taxon>
        <taxon>Pseudomonadota</taxon>
        <taxon>Alphaproteobacteria</taxon>
        <taxon>Acetobacterales</taxon>
        <taxon>Acetobacteraceae</taxon>
        <taxon>Komagataeibacter</taxon>
    </lineage>
</organism>
<sequence length="194" mass="20475">MQISSVAVFCGSRFGSRPEYAAQSRVLGTALGQAGIRLVYGGGHVGLMGTVADAVLAAGGAVTGIIPAFLHSREIMHEGVTDLTVTDSMHDRKARMFAQSDAFVVMPGGLGTFDETIEIMTWRQLRQHDKPIYIVNVAGWADPLLAMVDACIADGFASPSARNLFAVVPDVATLMTALAALPVQADARDRVSTL</sequence>
<accession>A0A0D6PZ17</accession>
<dbReference type="GO" id="GO:0005829">
    <property type="term" value="C:cytosol"/>
    <property type="evidence" value="ECO:0007669"/>
    <property type="project" value="TreeGrafter"/>
</dbReference>
<dbReference type="RefSeq" id="WP_048850309.1">
    <property type="nucleotide sequence ID" value="NZ_BANI01000035.1"/>
</dbReference>
<dbReference type="Pfam" id="PF03641">
    <property type="entry name" value="Lysine_decarbox"/>
    <property type="match status" value="1"/>
</dbReference>
<evidence type="ECO:0000313" key="4">
    <source>
        <dbReference type="EMBL" id="GAN95741.1"/>
    </source>
</evidence>
<gene>
    <name evidence="4" type="ORF">Geu3261_0035_103</name>
</gene>
<proteinExistence type="inferred from homology"/>
<comment type="catalytic activity">
    <reaction evidence="1">
        <text>AMP + H2O = D-ribose 5-phosphate + adenine</text>
        <dbReference type="Rhea" id="RHEA:20129"/>
        <dbReference type="ChEBI" id="CHEBI:15377"/>
        <dbReference type="ChEBI" id="CHEBI:16708"/>
        <dbReference type="ChEBI" id="CHEBI:78346"/>
        <dbReference type="ChEBI" id="CHEBI:456215"/>
        <dbReference type="EC" id="3.2.2.4"/>
    </reaction>
</comment>
<dbReference type="InterPro" id="IPR031100">
    <property type="entry name" value="LOG_fam"/>
</dbReference>
<dbReference type="SUPFAM" id="SSF102405">
    <property type="entry name" value="MCP/YpsA-like"/>
    <property type="match status" value="1"/>
</dbReference>
<dbReference type="PANTHER" id="PTHR31223">
    <property type="entry name" value="LOG FAMILY PROTEIN YJL055W"/>
    <property type="match status" value="1"/>
</dbReference>
<dbReference type="Gene3D" id="3.40.50.450">
    <property type="match status" value="1"/>
</dbReference>
<name>A0A0D6PZ17_KOMEU</name>
<protein>
    <recommendedName>
        <fullName evidence="3">Cytokinin riboside 5'-monophosphate phosphoribohydrolase</fullName>
        <ecNumber evidence="3">3.2.2.n1</ecNumber>
    </recommendedName>
</protein>
<evidence type="ECO:0000256" key="3">
    <source>
        <dbReference type="RuleBase" id="RU363015"/>
    </source>
</evidence>